<dbReference type="EMBL" id="JARJCN010000042">
    <property type="protein sequence ID" value="KAJ7083158.1"/>
    <property type="molecule type" value="Genomic_DNA"/>
</dbReference>
<gene>
    <name evidence="2" type="ORF">B0H15DRAFT_851483</name>
</gene>
<evidence type="ECO:0000313" key="2">
    <source>
        <dbReference type="EMBL" id="KAJ7083158.1"/>
    </source>
</evidence>
<name>A0AAD6XNC4_9AGAR</name>
<evidence type="ECO:0000256" key="1">
    <source>
        <dbReference type="SAM" id="MobiDB-lite"/>
    </source>
</evidence>
<comment type="caution">
    <text evidence="2">The sequence shown here is derived from an EMBL/GenBank/DDBJ whole genome shotgun (WGS) entry which is preliminary data.</text>
</comment>
<accession>A0AAD6XNC4</accession>
<dbReference type="Proteomes" id="UP001222325">
    <property type="component" value="Unassembled WGS sequence"/>
</dbReference>
<evidence type="ECO:0000313" key="3">
    <source>
        <dbReference type="Proteomes" id="UP001222325"/>
    </source>
</evidence>
<organism evidence="2 3">
    <name type="scientific">Mycena belliarum</name>
    <dbReference type="NCBI Taxonomy" id="1033014"/>
    <lineage>
        <taxon>Eukaryota</taxon>
        <taxon>Fungi</taxon>
        <taxon>Dikarya</taxon>
        <taxon>Basidiomycota</taxon>
        <taxon>Agaricomycotina</taxon>
        <taxon>Agaricomycetes</taxon>
        <taxon>Agaricomycetidae</taxon>
        <taxon>Agaricales</taxon>
        <taxon>Marasmiineae</taxon>
        <taxon>Mycenaceae</taxon>
        <taxon>Mycena</taxon>
    </lineage>
</organism>
<sequence length="138" mass="14987">MADICLPAVAIMIIVLTRSAGPRAYVLRASRFRPPALFRPSPPSRWLSSTNTPPPPPARHAASQLPLVHASQPAARASRTSVLASPHLRRTRLLPRRGKAARAKSVFWPHRSYSLLANRAHTAPSLRPPAPFCISAGL</sequence>
<protein>
    <submittedName>
        <fullName evidence="2">Uncharacterized protein</fullName>
    </submittedName>
</protein>
<dbReference type="AlphaFoldDB" id="A0AAD6XNC4"/>
<proteinExistence type="predicted"/>
<feature type="region of interest" description="Disordered" evidence="1">
    <location>
        <begin position="39"/>
        <end position="70"/>
    </location>
</feature>
<keyword evidence="3" id="KW-1185">Reference proteome</keyword>
<reference evidence="2" key="1">
    <citation type="submission" date="2023-03" db="EMBL/GenBank/DDBJ databases">
        <title>Massive genome expansion in bonnet fungi (Mycena s.s.) driven by repeated elements and novel gene families across ecological guilds.</title>
        <authorList>
            <consortium name="Lawrence Berkeley National Laboratory"/>
            <person name="Harder C.B."/>
            <person name="Miyauchi S."/>
            <person name="Viragh M."/>
            <person name="Kuo A."/>
            <person name="Thoen E."/>
            <person name="Andreopoulos B."/>
            <person name="Lu D."/>
            <person name="Skrede I."/>
            <person name="Drula E."/>
            <person name="Henrissat B."/>
            <person name="Morin E."/>
            <person name="Kohler A."/>
            <person name="Barry K."/>
            <person name="LaButti K."/>
            <person name="Morin E."/>
            <person name="Salamov A."/>
            <person name="Lipzen A."/>
            <person name="Mereny Z."/>
            <person name="Hegedus B."/>
            <person name="Baldrian P."/>
            <person name="Stursova M."/>
            <person name="Weitz H."/>
            <person name="Taylor A."/>
            <person name="Grigoriev I.V."/>
            <person name="Nagy L.G."/>
            <person name="Martin F."/>
            <person name="Kauserud H."/>
        </authorList>
    </citation>
    <scope>NUCLEOTIDE SEQUENCE</scope>
    <source>
        <strain evidence="2">CBHHK173m</strain>
    </source>
</reference>